<evidence type="ECO:0000313" key="3">
    <source>
        <dbReference type="Proteomes" id="UP000091820"/>
    </source>
</evidence>
<dbReference type="VEuPathDB" id="VectorBase:GBRI030098"/>
<dbReference type="STRING" id="37001.A0A1A9WS58"/>
<sequence length="215" mass="24850">MWKSHYQQHSHEFFNIAGVIIFFNTTIADFIYVMKYCNYLFGWIVESISVPTANVHEWIICTIWLLCHNNDTNSFPLIRDSKKCLSPLGSFASYCRFYNANHYAAEQLIGAIDRNRCCTCHGVIYKPFIINEEEIYNENAVNFNTYQRNILGLITDCKSDSILTDTDYKTMNVRLNLVKINFAPKEGDKVSVCCNVQYDNGFVDKQGEILDQISV</sequence>
<keyword evidence="3" id="KW-1185">Reference proteome</keyword>
<name>A0A1A9WS58_9MUSC</name>
<organism evidence="2 3">
    <name type="scientific">Glossina brevipalpis</name>
    <dbReference type="NCBI Taxonomy" id="37001"/>
    <lineage>
        <taxon>Eukaryota</taxon>
        <taxon>Metazoa</taxon>
        <taxon>Ecdysozoa</taxon>
        <taxon>Arthropoda</taxon>
        <taxon>Hexapoda</taxon>
        <taxon>Insecta</taxon>
        <taxon>Pterygota</taxon>
        <taxon>Neoptera</taxon>
        <taxon>Endopterygota</taxon>
        <taxon>Diptera</taxon>
        <taxon>Brachycera</taxon>
        <taxon>Muscomorpha</taxon>
        <taxon>Hippoboscoidea</taxon>
        <taxon>Glossinidae</taxon>
        <taxon>Glossina</taxon>
    </lineage>
</organism>
<evidence type="ECO:0000313" key="2">
    <source>
        <dbReference type="EnsemblMetazoa" id="GBRI030098-PA"/>
    </source>
</evidence>
<dbReference type="Proteomes" id="UP000091820">
    <property type="component" value="Unassembled WGS sequence"/>
</dbReference>
<keyword evidence="1" id="KW-0472">Membrane</keyword>
<reference evidence="2" key="2">
    <citation type="submission" date="2020-05" db="UniProtKB">
        <authorList>
            <consortium name="EnsemblMetazoa"/>
        </authorList>
    </citation>
    <scope>IDENTIFICATION</scope>
    <source>
        <strain evidence="2">IAEA</strain>
    </source>
</reference>
<keyword evidence="1" id="KW-0812">Transmembrane</keyword>
<dbReference type="EnsemblMetazoa" id="GBRI030098-RA">
    <property type="protein sequence ID" value="GBRI030098-PA"/>
    <property type="gene ID" value="GBRI030098"/>
</dbReference>
<protein>
    <submittedName>
        <fullName evidence="2">Uncharacterized protein</fullName>
    </submittedName>
</protein>
<accession>A0A1A9WS58</accession>
<proteinExistence type="predicted"/>
<evidence type="ECO:0000256" key="1">
    <source>
        <dbReference type="SAM" id="Phobius"/>
    </source>
</evidence>
<feature type="transmembrane region" description="Helical" evidence="1">
    <location>
        <begin position="12"/>
        <end position="34"/>
    </location>
</feature>
<keyword evidence="1" id="KW-1133">Transmembrane helix</keyword>
<reference evidence="3" key="1">
    <citation type="submission" date="2014-03" db="EMBL/GenBank/DDBJ databases">
        <authorList>
            <person name="Aksoy S."/>
            <person name="Warren W."/>
            <person name="Wilson R.K."/>
        </authorList>
    </citation>
    <scope>NUCLEOTIDE SEQUENCE [LARGE SCALE GENOMIC DNA]</scope>
    <source>
        <strain evidence="3">IAEA</strain>
    </source>
</reference>
<dbReference type="AlphaFoldDB" id="A0A1A9WS58"/>